<dbReference type="GO" id="GO:0003677">
    <property type="term" value="F:DNA binding"/>
    <property type="evidence" value="ECO:0007669"/>
    <property type="project" value="UniProtKB-UniRule"/>
</dbReference>
<keyword evidence="2" id="KW-0229">DNA integration</keyword>
<dbReference type="OrthoDB" id="370771at2"/>
<dbReference type="GO" id="GO:0006310">
    <property type="term" value="P:DNA recombination"/>
    <property type="evidence" value="ECO:0007669"/>
    <property type="project" value="UniProtKB-KW"/>
</dbReference>
<evidence type="ECO:0000259" key="6">
    <source>
        <dbReference type="PROSITE" id="PS51900"/>
    </source>
</evidence>
<proteinExistence type="inferred from homology"/>
<reference evidence="7 8" key="2">
    <citation type="submission" date="2019-09" db="EMBL/GenBank/DDBJ databases">
        <title>Complete Genome Sequence and Methylome Analysis of free living Spirochaetas.</title>
        <authorList>
            <person name="Leshcheva N."/>
            <person name="Mikheeva N."/>
        </authorList>
    </citation>
    <scope>NUCLEOTIDE SEQUENCE [LARGE SCALE GENOMIC DNA]</scope>
    <source>
        <strain evidence="7 8">P</strain>
    </source>
</reference>
<accession>A0A5C1QBA1</accession>
<gene>
    <name evidence="7" type="ORF">EW093_04965</name>
</gene>
<dbReference type="PANTHER" id="PTHR30349">
    <property type="entry name" value="PHAGE INTEGRASE-RELATED"/>
    <property type="match status" value="1"/>
</dbReference>
<keyword evidence="8" id="KW-1185">Reference proteome</keyword>
<dbReference type="Gene3D" id="1.10.150.130">
    <property type="match status" value="1"/>
</dbReference>
<dbReference type="RefSeq" id="WP_149567333.1">
    <property type="nucleotide sequence ID" value="NZ_CP035807.1"/>
</dbReference>
<evidence type="ECO:0000256" key="4">
    <source>
        <dbReference type="ARBA" id="ARBA00023172"/>
    </source>
</evidence>
<dbReference type="InterPro" id="IPR010998">
    <property type="entry name" value="Integrase_recombinase_N"/>
</dbReference>
<protein>
    <recommendedName>
        <fullName evidence="6">Core-binding (CB) domain-containing protein</fullName>
    </recommendedName>
</protein>
<dbReference type="Gene3D" id="1.10.443.10">
    <property type="entry name" value="Intergrase catalytic core"/>
    <property type="match status" value="1"/>
</dbReference>
<dbReference type="InterPro" id="IPR013762">
    <property type="entry name" value="Integrase-like_cat_sf"/>
</dbReference>
<reference evidence="7 8" key="1">
    <citation type="submission" date="2019-02" db="EMBL/GenBank/DDBJ databases">
        <authorList>
            <person name="Fomenkov A."/>
            <person name="Dubinina G."/>
            <person name="Grabovich M."/>
            <person name="Vincze T."/>
            <person name="Roberts R.J."/>
        </authorList>
    </citation>
    <scope>NUCLEOTIDE SEQUENCE [LARGE SCALE GENOMIC DNA]</scope>
    <source>
        <strain evidence="7 8">P</strain>
    </source>
</reference>
<feature type="domain" description="Core-binding (CB)" evidence="6">
    <location>
        <begin position="64"/>
        <end position="157"/>
    </location>
</feature>
<comment type="similarity">
    <text evidence="1">Belongs to the 'phage' integrase family.</text>
</comment>
<sequence length="236" mass="27547">MRYRDPFKVFPKKLKSGKVVYYYTTYDMFNRRKQFSTGCTKKSDAKRFCINLLVTDSLTGSPTLTFKQYTKKWYVYGECKYIESILNRGRTYSRSNSELFRAKLVNKMWPYFGNILMTDVKPLHLEEWIIILKKEGLTNVTINTYLSAIKTIFNEAYRLGDITKNPVTHIKRLATDSKNKGTLTTSEVEKLLDPINKGMIWNKDIYYIFTLLASQTGMRIGELLALTKKILKEITS</sequence>
<dbReference type="InterPro" id="IPR011010">
    <property type="entry name" value="DNA_brk_join_enz"/>
</dbReference>
<dbReference type="AlphaFoldDB" id="A0A5C1QBA1"/>
<dbReference type="InterPro" id="IPR044068">
    <property type="entry name" value="CB"/>
</dbReference>
<keyword evidence="3 5" id="KW-0238">DNA-binding</keyword>
<dbReference type="KEGG" id="sper:EW093_04965"/>
<evidence type="ECO:0000256" key="2">
    <source>
        <dbReference type="ARBA" id="ARBA00022908"/>
    </source>
</evidence>
<dbReference type="InterPro" id="IPR050090">
    <property type="entry name" value="Tyrosine_recombinase_XerCD"/>
</dbReference>
<dbReference type="EMBL" id="CP035807">
    <property type="protein sequence ID" value="QEN04076.1"/>
    <property type="molecule type" value="Genomic_DNA"/>
</dbReference>
<evidence type="ECO:0000256" key="5">
    <source>
        <dbReference type="PROSITE-ProRule" id="PRU01248"/>
    </source>
</evidence>
<evidence type="ECO:0000256" key="1">
    <source>
        <dbReference type="ARBA" id="ARBA00008857"/>
    </source>
</evidence>
<dbReference type="PANTHER" id="PTHR30349:SF41">
    <property type="entry name" value="INTEGRASE_RECOMBINASE PROTEIN MJ0367-RELATED"/>
    <property type="match status" value="1"/>
</dbReference>
<dbReference type="SUPFAM" id="SSF56349">
    <property type="entry name" value="DNA breaking-rejoining enzymes"/>
    <property type="match status" value="1"/>
</dbReference>
<evidence type="ECO:0000313" key="7">
    <source>
        <dbReference type="EMBL" id="QEN04076.1"/>
    </source>
</evidence>
<dbReference type="InterPro" id="IPR025269">
    <property type="entry name" value="SAM-like_dom"/>
</dbReference>
<name>A0A5C1QBA1_9SPIO</name>
<dbReference type="PROSITE" id="PS51900">
    <property type="entry name" value="CB"/>
    <property type="match status" value="1"/>
</dbReference>
<dbReference type="Pfam" id="PF13102">
    <property type="entry name" value="Phage_int_SAM_5"/>
    <property type="match status" value="1"/>
</dbReference>
<dbReference type="Proteomes" id="UP000323824">
    <property type="component" value="Chromosome"/>
</dbReference>
<organism evidence="7 8">
    <name type="scientific">Thiospirochaeta perfilievii</name>
    <dbReference type="NCBI Taxonomy" id="252967"/>
    <lineage>
        <taxon>Bacteria</taxon>
        <taxon>Pseudomonadati</taxon>
        <taxon>Spirochaetota</taxon>
        <taxon>Spirochaetia</taxon>
        <taxon>Spirochaetales</taxon>
        <taxon>Spirochaetaceae</taxon>
        <taxon>Thiospirochaeta</taxon>
    </lineage>
</organism>
<evidence type="ECO:0000313" key="8">
    <source>
        <dbReference type="Proteomes" id="UP000323824"/>
    </source>
</evidence>
<evidence type="ECO:0000256" key="3">
    <source>
        <dbReference type="ARBA" id="ARBA00023125"/>
    </source>
</evidence>
<dbReference type="GO" id="GO:0015074">
    <property type="term" value="P:DNA integration"/>
    <property type="evidence" value="ECO:0007669"/>
    <property type="project" value="UniProtKB-KW"/>
</dbReference>
<keyword evidence="4" id="KW-0233">DNA recombination</keyword>